<name>A0A8S1FC36_9PELO</name>
<evidence type="ECO:0000313" key="4">
    <source>
        <dbReference type="Proteomes" id="UP000494206"/>
    </source>
</evidence>
<evidence type="ECO:0000313" key="3">
    <source>
        <dbReference type="EMBL" id="CAB3408507.1"/>
    </source>
</evidence>
<feature type="region of interest" description="Disordered" evidence="2">
    <location>
        <begin position="883"/>
        <end position="905"/>
    </location>
</feature>
<feature type="coiled-coil region" evidence="1">
    <location>
        <begin position="1180"/>
        <end position="1300"/>
    </location>
</feature>
<evidence type="ECO:0000256" key="2">
    <source>
        <dbReference type="SAM" id="MobiDB-lite"/>
    </source>
</evidence>
<feature type="region of interest" description="Disordered" evidence="2">
    <location>
        <begin position="520"/>
        <end position="576"/>
    </location>
</feature>
<dbReference type="OrthoDB" id="5864070at2759"/>
<feature type="coiled-coil region" evidence="1">
    <location>
        <begin position="1325"/>
        <end position="1421"/>
    </location>
</feature>
<feature type="coiled-coil region" evidence="1">
    <location>
        <begin position="65"/>
        <end position="241"/>
    </location>
</feature>
<feature type="compositionally biased region" description="Basic and acidic residues" evidence="2">
    <location>
        <begin position="895"/>
        <end position="905"/>
    </location>
</feature>
<dbReference type="EMBL" id="CADEPM010000007">
    <property type="protein sequence ID" value="CAB3408507.1"/>
    <property type="molecule type" value="Genomic_DNA"/>
</dbReference>
<evidence type="ECO:0000256" key="1">
    <source>
        <dbReference type="SAM" id="Coils"/>
    </source>
</evidence>
<reference evidence="3 4" key="1">
    <citation type="submission" date="2020-04" db="EMBL/GenBank/DDBJ databases">
        <authorList>
            <person name="Laetsch R D."/>
            <person name="Stevens L."/>
            <person name="Kumar S."/>
            <person name="Blaxter L. M."/>
        </authorList>
    </citation>
    <scope>NUCLEOTIDE SEQUENCE [LARGE SCALE GENOMIC DNA]</scope>
</reference>
<protein>
    <submittedName>
        <fullName evidence="3">Uncharacterized protein</fullName>
    </submittedName>
</protein>
<feature type="coiled-coil region" evidence="1">
    <location>
        <begin position="1500"/>
        <end position="1541"/>
    </location>
</feature>
<feature type="coiled-coil region" evidence="1">
    <location>
        <begin position="336"/>
        <end position="498"/>
    </location>
</feature>
<dbReference type="Proteomes" id="UP000494206">
    <property type="component" value="Unassembled WGS sequence"/>
</dbReference>
<organism evidence="3 4">
    <name type="scientific">Caenorhabditis bovis</name>
    <dbReference type="NCBI Taxonomy" id="2654633"/>
    <lineage>
        <taxon>Eukaryota</taxon>
        <taxon>Metazoa</taxon>
        <taxon>Ecdysozoa</taxon>
        <taxon>Nematoda</taxon>
        <taxon>Chromadorea</taxon>
        <taxon>Rhabditida</taxon>
        <taxon>Rhabditina</taxon>
        <taxon>Rhabditomorpha</taxon>
        <taxon>Rhabditoidea</taxon>
        <taxon>Rhabditidae</taxon>
        <taxon>Peloderinae</taxon>
        <taxon>Caenorhabditis</taxon>
    </lineage>
</organism>
<sequence>MSQLNAINFTHLEEFLSREGSSEEEIREWYEKLSEYEIEGNETPQEIELLYNGARYIMSFAFTAAEELRDVAEQEAVQVADKEEQWEEERNQLKEELESLRERITSKAEIGDSTETFRAQIDSLKQENRQLQQTNRDRDREMADQRDRFENLAARVETVTRERDALQEHKIHLEDTIRELNRRLSSKTEDTGGDWESKKLRMRNEQVLTMSRQMQAVITQNEELREEIDRVSDALEEATRIIDQSAVRYSDIASQLEASNQRVGELVEQNRIITEGLPDKLIENLPKCMAAAEKLVSGLPKDKINFLYRLSELVLPHFLKEEDQKALEDETGYTKMVELQEQLDRSQEKVKSLQEELANVVEEANRLQMLIREDRTGEKEQELEQLKKELMAATTLARNLFGEAMSETPGQDPSVSLQMRIFQLENNVKQLNEQLEEREKILQEFQFTIEQKDIANSEVLAELNRLREEAYGSSWEEIARLEKQLRIRDDQLAKLRQHCTLLQVELGRYADDSYESPARGKLVQVKEDEPASEETPILKSEKSTKKVKIVEDLPQEPAKNVEATSSPRSRPKPPKRMVNVQDLDQTDIAQQSLLIANLYYEMMQLLEELDMKDETLREMERSWKLTKKAHGEMKAQLKLAYDEIAKLKEEQLLIEERVINETKENESLELQRLVESINVGGNELERKMGEATRKLIMERVERIRYSRQCAILKTKVERLEWASRRIRDTAKEKETQSARNEIKYKFEIDLLTIEVGKLQNRILRSVPVEEYDKITRKYKSLLKESIGIETNNEEPPRSELNVMHQKSSDAEQEAKENMLKKMIDVVSDQCDFWSREAAILQAENEELKKFVEDIENESDLKSVLGAVETRLLDTIRELRNNEREHLREKKKQRAVRSENSRDSEKLRRERMALMNVINVLQRENSMLRTQSMGSVSLQQLEVLRQKIGEAREKEATVEHLKNDIEQLKEEAELELLKARAEKTASEVLNSNNEHPERVQHQLQIAYFNSSQQSAKVKNLEKTIHFKERKLAALEEELRDQKSWNLEILTAMEQLKDLRKSTSEVEKTSPEVRTKDERQEAVITAESDYEMDIRSEKSSGSALSDRIVVKTIVQDHTAVYENRVKEIKSAAQTALQGYKDQLAQKDLAIERYKQMLSEKIEEGVQIIEKVEVVEQEVIVPDRATLEKLKASEARIHELQEEEMTLMREIMANRDDKDGELMRQKAEVRALRKRVATLAKTNKELLATCEQIKEDAMAELSTFRKNNENIDEARINELRVEVERLKSVNRKLRVSNEELKLEIGKMKLTSTSAASKQNNDIEEWERKKRQEGLIKSLRERLKKKESNEKDLIEKLEKREKILETLRKDQAARQAEIEKMKKAFADNDPSALRKQISNSFKSRITELEAMLTKKDEERERLSRIATETRKTYDQYRAKMDKEIGFLKEELARKNVKIEKSSKLQNTVPVKTQNLAIQTESTPRVTEYYETTRIIEKETTSTDNHELKKALRLAEVRLAECTEKLAESEADLVRMTEKYERIKLRTASMSRNEKPTGAVLVLSDKLAAKDREIAQLRTYIAHLERSVNLPV</sequence>
<accession>A0A8S1FC36</accession>
<proteinExistence type="predicted"/>
<comment type="caution">
    <text evidence="3">The sequence shown here is derived from an EMBL/GenBank/DDBJ whole genome shotgun (WGS) entry which is preliminary data.</text>
</comment>
<gene>
    <name evidence="3" type="ORF">CBOVIS_LOCUS10284</name>
</gene>
<feature type="compositionally biased region" description="Basic and acidic residues" evidence="2">
    <location>
        <begin position="539"/>
        <end position="551"/>
    </location>
</feature>
<keyword evidence="4" id="KW-1185">Reference proteome</keyword>
<keyword evidence="1" id="KW-0175">Coiled coil</keyword>
<feature type="coiled-coil region" evidence="1">
    <location>
        <begin position="602"/>
        <end position="650"/>
    </location>
</feature>